<evidence type="ECO:0008006" key="3">
    <source>
        <dbReference type="Google" id="ProtNLM"/>
    </source>
</evidence>
<dbReference type="Proteomes" id="UP000076722">
    <property type="component" value="Unassembled WGS sequence"/>
</dbReference>
<evidence type="ECO:0000313" key="2">
    <source>
        <dbReference type="Proteomes" id="UP000076722"/>
    </source>
</evidence>
<dbReference type="OrthoDB" id="2404451at2759"/>
<reference evidence="1 2" key="1">
    <citation type="journal article" date="2016" name="Mol. Biol. Evol.">
        <title>Comparative Genomics of Early-Diverging Mushroom-Forming Fungi Provides Insights into the Origins of Lignocellulose Decay Capabilities.</title>
        <authorList>
            <person name="Nagy L.G."/>
            <person name="Riley R."/>
            <person name="Tritt A."/>
            <person name="Adam C."/>
            <person name="Daum C."/>
            <person name="Floudas D."/>
            <person name="Sun H."/>
            <person name="Yadav J.S."/>
            <person name="Pangilinan J."/>
            <person name="Larsson K.H."/>
            <person name="Matsuura K."/>
            <person name="Barry K."/>
            <person name="Labutti K."/>
            <person name="Kuo R."/>
            <person name="Ohm R.A."/>
            <person name="Bhattacharya S.S."/>
            <person name="Shirouzu T."/>
            <person name="Yoshinaga Y."/>
            <person name="Martin F.M."/>
            <person name="Grigoriev I.V."/>
            <person name="Hibbett D.S."/>
        </authorList>
    </citation>
    <scope>NUCLEOTIDE SEQUENCE [LARGE SCALE GENOMIC DNA]</scope>
    <source>
        <strain evidence="1 2">HHB9708</strain>
    </source>
</reference>
<dbReference type="EMBL" id="KV419426">
    <property type="protein sequence ID" value="KZS89700.1"/>
    <property type="molecule type" value="Genomic_DNA"/>
</dbReference>
<keyword evidence="2" id="KW-1185">Reference proteome</keyword>
<sequence length="55" mass="6610">MVWFSMLAPILSRDRFDKMEYYEHLCLLVALINGTISFKLSRENIDELEKGWLSW</sequence>
<accession>A0A164QIW6</accession>
<name>A0A164QIW6_9AGAM</name>
<proteinExistence type="predicted"/>
<evidence type="ECO:0000313" key="1">
    <source>
        <dbReference type="EMBL" id="KZS89700.1"/>
    </source>
</evidence>
<dbReference type="AlphaFoldDB" id="A0A164QIW6"/>
<organism evidence="1 2">
    <name type="scientific">Sistotremastrum niveocremeum HHB9708</name>
    <dbReference type="NCBI Taxonomy" id="1314777"/>
    <lineage>
        <taxon>Eukaryota</taxon>
        <taxon>Fungi</taxon>
        <taxon>Dikarya</taxon>
        <taxon>Basidiomycota</taxon>
        <taxon>Agaricomycotina</taxon>
        <taxon>Agaricomycetes</taxon>
        <taxon>Sistotremastrales</taxon>
        <taxon>Sistotremastraceae</taxon>
        <taxon>Sertulicium</taxon>
        <taxon>Sertulicium niveocremeum</taxon>
    </lineage>
</organism>
<protein>
    <recommendedName>
        <fullName evidence="3">Fungal-type protein kinase domain-containing protein</fullName>
    </recommendedName>
</protein>
<gene>
    <name evidence="1" type="ORF">SISNIDRAFT_416741</name>
</gene>